<gene>
    <name evidence="2" type="ORF">BDK51DRAFT_43546</name>
</gene>
<feature type="region of interest" description="Disordered" evidence="1">
    <location>
        <begin position="342"/>
        <end position="558"/>
    </location>
</feature>
<sequence length="1117" mass="125524">MSSDKPTGNGDHVVRASVHVWYFLEKCFALDSQAAGAGKKGEKGARRRRNPMEDYRKFYLTYNFGGAFEGKTDVLSWDGSLWGMAHEVEINSEVIMNIYENPVEFCIYEIVRNEDAAQMRVPGGLRQQLISKNARVGSKLILNATRSTEARKTSLDALAKRRFILANSTIPLRERYIVRKQNEIPRRGTLPVGLRSNGPAIGTGSSHLRGLAAPREVDPIVETDFLVKVAAQRSMPDLRDIDSPEPADHAESENILSRASRPSEIQRVVDSTPAPGPASTESVPLHHEVAHKPAPDYKRQGPQPHHFDRPQRHMAGVSLGGMRRATSFGEVMGIGRRQIKPWKSVSDGARQGANLEPEHALTATDKRNTSESINDSSRDHITNSEAEASAGSKEDQMNEDPERGRASRRRSSIKGAKEDEERGRSRRRSTTREKGTTDIPGMSWSTKQSNERHQFKGRKGRSQSPTDPDARRGRSRDRSGSREREKPRRQSHDIPRDDLQAPNKPTKDHRYSIATDAAPPKLGERQKSRSRPLKPKEDEDEQAVDSLLRTKTKEENKKKKPEFKHVMLAKIGLDVTELFLGEQTISAHLNPLCLTIVEMDGMPNTPIPYGELTKQCQPVHARFRFYEDAHVHQSTTGQPHGRRIEFGTRHLILPGLMDEDALRDYLLNKTLSIEVHDRDYRMPEDLMLLSHEMNSEGAIKVALNPRNPFGMAVFSLADLAKGATSFESCVPILPAKYQKGDQLARPQEKAKLPAGLWLESAATLSISIHMRYPILATTMRSAGSLADGLFGRAIIVTSVDDEATISEIQWIVERCNFTGLKLERDAEMTPREILMSHRLSPEQRGSVDLDILTGYEIFDADMRIYFVEGLLDRGIVQLLQALHSVAPYSPSMRVWHTPVISFTQRIWTTLVPGIVRIRLEPSLKNIMATTSTYLRRRMPVECFECLNMLHQILFMNASSTPSSMLGHHPSNSMINTLLSSFGELVTYDTSLAAALGPSDQVSDAPGREFVSEMRARVDFESARQSVESWKAPQQERELIPRIEKKVENDNFDFVAWKQWRKLHEPNFIRMRAKVRPIPAAALIRLVSPSYISSDSNRAGKANEGELRVPDCLLEQIA</sequence>
<dbReference type="PANTHER" id="PTHR33667">
    <property type="entry name" value="SI:DKEY-57N24.6"/>
    <property type="match status" value="1"/>
</dbReference>
<dbReference type="EMBL" id="KZ993844">
    <property type="protein sequence ID" value="RKO94657.1"/>
    <property type="molecule type" value="Genomic_DNA"/>
</dbReference>
<dbReference type="Proteomes" id="UP000269721">
    <property type="component" value="Unassembled WGS sequence"/>
</dbReference>
<feature type="compositionally biased region" description="Basic and acidic residues" evidence="1">
    <location>
        <begin position="356"/>
        <end position="369"/>
    </location>
</feature>
<feature type="region of interest" description="Disordered" evidence="1">
    <location>
        <begin position="237"/>
        <end position="318"/>
    </location>
</feature>
<keyword evidence="3" id="KW-1185">Reference proteome</keyword>
<organism evidence="2 3">
    <name type="scientific">Blyttiomyces helicus</name>
    <dbReference type="NCBI Taxonomy" id="388810"/>
    <lineage>
        <taxon>Eukaryota</taxon>
        <taxon>Fungi</taxon>
        <taxon>Fungi incertae sedis</taxon>
        <taxon>Chytridiomycota</taxon>
        <taxon>Chytridiomycota incertae sedis</taxon>
        <taxon>Chytridiomycetes</taxon>
        <taxon>Chytridiomycetes incertae sedis</taxon>
        <taxon>Blyttiomyces</taxon>
    </lineage>
</organism>
<protein>
    <submittedName>
        <fullName evidence="2">Uncharacterized protein</fullName>
    </submittedName>
</protein>
<feature type="compositionally biased region" description="Basic and acidic residues" evidence="1">
    <location>
        <begin position="468"/>
        <end position="511"/>
    </location>
</feature>
<dbReference type="AlphaFoldDB" id="A0A4V1IST3"/>
<proteinExistence type="predicted"/>
<evidence type="ECO:0000256" key="1">
    <source>
        <dbReference type="SAM" id="MobiDB-lite"/>
    </source>
</evidence>
<reference evidence="3" key="1">
    <citation type="journal article" date="2018" name="Nat. Microbiol.">
        <title>Leveraging single-cell genomics to expand the fungal tree of life.</title>
        <authorList>
            <person name="Ahrendt S.R."/>
            <person name="Quandt C.A."/>
            <person name="Ciobanu D."/>
            <person name="Clum A."/>
            <person name="Salamov A."/>
            <person name="Andreopoulos B."/>
            <person name="Cheng J.F."/>
            <person name="Woyke T."/>
            <person name="Pelin A."/>
            <person name="Henrissat B."/>
            <person name="Reynolds N.K."/>
            <person name="Benny G.L."/>
            <person name="Smith M.E."/>
            <person name="James T.Y."/>
            <person name="Grigoriev I.V."/>
        </authorList>
    </citation>
    <scope>NUCLEOTIDE SEQUENCE [LARGE SCALE GENOMIC DNA]</scope>
</reference>
<name>A0A4V1IST3_9FUNG</name>
<evidence type="ECO:0000313" key="2">
    <source>
        <dbReference type="EMBL" id="RKO94657.1"/>
    </source>
</evidence>
<evidence type="ECO:0000313" key="3">
    <source>
        <dbReference type="Proteomes" id="UP000269721"/>
    </source>
</evidence>
<feature type="compositionally biased region" description="Basic and acidic residues" evidence="1">
    <location>
        <begin position="237"/>
        <end position="252"/>
    </location>
</feature>
<dbReference type="PANTHER" id="PTHR33667:SF7">
    <property type="entry name" value="RIKEN CDNA 1810020O05 GENE"/>
    <property type="match status" value="1"/>
</dbReference>
<accession>A0A4V1IST3</accession>
<dbReference type="OrthoDB" id="188352at2759"/>
<feature type="compositionally biased region" description="Basic and acidic residues" evidence="1">
    <location>
        <begin position="284"/>
        <end position="311"/>
    </location>
</feature>
<feature type="compositionally biased region" description="Basic and acidic residues" evidence="1">
    <location>
        <begin position="392"/>
        <end position="405"/>
    </location>
</feature>